<comment type="function">
    <text evidence="9">Catalyzes the phospholipid dependent N-acylation of the N-terminal cysteine of apolipoprotein, the last step in lipoprotein maturation.</text>
</comment>
<dbReference type="UniPathway" id="UPA00666"/>
<keyword evidence="12" id="KW-1185">Reference proteome</keyword>
<dbReference type="GO" id="GO:0042158">
    <property type="term" value="P:lipoprotein biosynthetic process"/>
    <property type="evidence" value="ECO:0007669"/>
    <property type="project" value="UniProtKB-UniRule"/>
</dbReference>
<feature type="transmembrane region" description="Helical" evidence="9">
    <location>
        <begin position="157"/>
        <end position="179"/>
    </location>
</feature>
<evidence type="ECO:0000256" key="9">
    <source>
        <dbReference type="HAMAP-Rule" id="MF_01148"/>
    </source>
</evidence>
<dbReference type="PANTHER" id="PTHR38686">
    <property type="entry name" value="APOLIPOPROTEIN N-ACYLTRANSFERASE"/>
    <property type="match status" value="1"/>
</dbReference>
<dbReference type="Gene3D" id="3.60.110.10">
    <property type="entry name" value="Carbon-nitrogen hydrolase"/>
    <property type="match status" value="1"/>
</dbReference>
<evidence type="ECO:0000256" key="7">
    <source>
        <dbReference type="ARBA" id="ARBA00023136"/>
    </source>
</evidence>
<feature type="transmembrane region" description="Helical" evidence="9">
    <location>
        <begin position="48"/>
        <end position="69"/>
    </location>
</feature>
<dbReference type="EMBL" id="SNZP01000005">
    <property type="protein sequence ID" value="TDR80266.1"/>
    <property type="molecule type" value="Genomic_DNA"/>
</dbReference>
<evidence type="ECO:0000256" key="3">
    <source>
        <dbReference type="ARBA" id="ARBA00022475"/>
    </source>
</evidence>
<evidence type="ECO:0000256" key="2">
    <source>
        <dbReference type="ARBA" id="ARBA00010065"/>
    </source>
</evidence>
<keyword evidence="6 9" id="KW-1133">Transmembrane helix</keyword>
<dbReference type="Proteomes" id="UP000295611">
    <property type="component" value="Unassembled WGS sequence"/>
</dbReference>
<comment type="subcellular location">
    <subcellularLocation>
        <location evidence="1 9">Cell membrane</location>
        <topology evidence="1 9">Multi-pass membrane protein</topology>
    </subcellularLocation>
</comment>
<keyword evidence="5 9" id="KW-0812">Transmembrane</keyword>
<evidence type="ECO:0000313" key="11">
    <source>
        <dbReference type="EMBL" id="TDR80266.1"/>
    </source>
</evidence>
<dbReference type="Pfam" id="PF20154">
    <property type="entry name" value="LNT_N"/>
    <property type="match status" value="1"/>
</dbReference>
<dbReference type="EC" id="2.3.1.269" evidence="9"/>
<organism evidence="11 12">
    <name type="scientific">Paludibacterium purpuratum</name>
    <dbReference type="NCBI Taxonomy" id="1144873"/>
    <lineage>
        <taxon>Bacteria</taxon>
        <taxon>Pseudomonadati</taxon>
        <taxon>Pseudomonadota</taxon>
        <taxon>Betaproteobacteria</taxon>
        <taxon>Neisseriales</taxon>
        <taxon>Chromobacteriaceae</taxon>
        <taxon>Paludibacterium</taxon>
    </lineage>
</organism>
<dbReference type="AlphaFoldDB" id="A0A4R7B9A6"/>
<name>A0A4R7B9A6_9NEIS</name>
<dbReference type="InterPro" id="IPR004563">
    <property type="entry name" value="Apolipo_AcylTrfase"/>
</dbReference>
<keyword evidence="11" id="KW-0449">Lipoprotein</keyword>
<keyword evidence="8 9" id="KW-0012">Acyltransferase</keyword>
<feature type="transmembrane region" description="Helical" evidence="9">
    <location>
        <begin position="191"/>
        <end position="212"/>
    </location>
</feature>
<feature type="transmembrane region" description="Helical" evidence="9">
    <location>
        <begin position="474"/>
        <end position="494"/>
    </location>
</feature>
<accession>A0A4R7B9A6</accession>
<evidence type="ECO:0000256" key="6">
    <source>
        <dbReference type="ARBA" id="ARBA00022989"/>
    </source>
</evidence>
<dbReference type="InterPro" id="IPR036526">
    <property type="entry name" value="C-N_Hydrolase_sf"/>
</dbReference>
<comment type="similarity">
    <text evidence="2 9">Belongs to the CN hydrolase family. Apolipoprotein N-acyltransferase subfamily.</text>
</comment>
<dbReference type="InterPro" id="IPR045378">
    <property type="entry name" value="LNT_N"/>
</dbReference>
<dbReference type="SUPFAM" id="SSF56317">
    <property type="entry name" value="Carbon-nitrogen hydrolase"/>
    <property type="match status" value="1"/>
</dbReference>
<dbReference type="Pfam" id="PF00795">
    <property type="entry name" value="CN_hydrolase"/>
    <property type="match status" value="1"/>
</dbReference>
<gene>
    <name evidence="9" type="primary">lnt</name>
    <name evidence="11" type="ORF">DFP86_105121</name>
</gene>
<keyword evidence="7 9" id="KW-0472">Membrane</keyword>
<dbReference type="OrthoDB" id="9804277at2"/>
<comment type="pathway">
    <text evidence="9">Protein modification; lipoprotein biosynthesis (N-acyl transfer).</text>
</comment>
<evidence type="ECO:0000313" key="12">
    <source>
        <dbReference type="Proteomes" id="UP000295611"/>
    </source>
</evidence>
<evidence type="ECO:0000259" key="10">
    <source>
        <dbReference type="PROSITE" id="PS50263"/>
    </source>
</evidence>
<sequence length="509" mass="55149">MRLALLLILATLAGVVTVLGFAPYRIYWIMPLSLAILANTLSRGGKHAFWLGYAWGLSSYLCNFNWIFISLHDVAGMPAWLAVPLTVLLPAYLALYPGLAAWMTIRIGDKCGAGAAERWLLLFPAAWTLMEWLRGWMLSGFPWGQVGYSQITESPLAGYAPVGGILLVTLLVALSAGGLQLAVSSGKWRRACLAAGLIALWGGGLALKPIAWTTPVGKPITVALAQGNVPQSLKWNPISFESTLRLYGQQIAETRADLMILPETALPALLSELPPNYIQILQSLANHNGMAVAAGVPRRSDSNPNGYLNSVVALTTPGMPYYAKNHLVPFGEFVPLPILTGWLYQWMNMPLSGFSRGGDQQAPLALAGQQIAFNVCYEDSFGEELIGPAAHSTMLANVSNLAWFGKSTAASQHLQLAQARALETGRFMLRSTNTGMTAIIRPDGAVDAIAAPFTRQVLLGFAEGRTGLTPFMRYGNLPVLLAGVLMLFAPLIRLRRRAPSERPRYRDHL</sequence>
<evidence type="ECO:0000256" key="5">
    <source>
        <dbReference type="ARBA" id="ARBA00022692"/>
    </source>
</evidence>
<comment type="catalytic activity">
    <reaction evidence="9">
        <text>N-terminal S-1,2-diacyl-sn-glyceryl-L-cysteinyl-[lipoprotein] + a glycerophospholipid = N-acyl-S-1,2-diacyl-sn-glyceryl-L-cysteinyl-[lipoprotein] + a 2-acyl-sn-glycero-3-phospholipid + H(+)</text>
        <dbReference type="Rhea" id="RHEA:48228"/>
        <dbReference type="Rhea" id="RHEA-COMP:14681"/>
        <dbReference type="Rhea" id="RHEA-COMP:14684"/>
        <dbReference type="ChEBI" id="CHEBI:15378"/>
        <dbReference type="ChEBI" id="CHEBI:136912"/>
        <dbReference type="ChEBI" id="CHEBI:140656"/>
        <dbReference type="ChEBI" id="CHEBI:140657"/>
        <dbReference type="ChEBI" id="CHEBI:140660"/>
        <dbReference type="EC" id="2.3.1.269"/>
    </reaction>
</comment>
<dbReference type="PANTHER" id="PTHR38686:SF1">
    <property type="entry name" value="APOLIPOPROTEIN N-ACYLTRANSFERASE"/>
    <property type="match status" value="1"/>
</dbReference>
<protein>
    <recommendedName>
        <fullName evidence="9">Apolipoprotein N-acyltransferase</fullName>
        <shortName evidence="9">ALP N-acyltransferase</shortName>
        <ecNumber evidence="9">2.3.1.269</ecNumber>
    </recommendedName>
</protein>
<feature type="transmembrane region" description="Helical" evidence="9">
    <location>
        <begin position="119"/>
        <end position="137"/>
    </location>
</feature>
<evidence type="ECO:0000256" key="8">
    <source>
        <dbReference type="ARBA" id="ARBA00023315"/>
    </source>
</evidence>
<dbReference type="NCBIfam" id="TIGR00546">
    <property type="entry name" value="lnt"/>
    <property type="match status" value="1"/>
</dbReference>
<dbReference type="PROSITE" id="PS50263">
    <property type="entry name" value="CN_HYDROLASE"/>
    <property type="match status" value="1"/>
</dbReference>
<reference evidence="11 12" key="1">
    <citation type="submission" date="2019-03" db="EMBL/GenBank/DDBJ databases">
        <title>Genomic Encyclopedia of Type Strains, Phase III (KMG-III): the genomes of soil and plant-associated and newly described type strains.</title>
        <authorList>
            <person name="Whitman W."/>
        </authorList>
    </citation>
    <scope>NUCLEOTIDE SEQUENCE [LARGE SCALE GENOMIC DNA]</scope>
    <source>
        <strain evidence="11 12">CECT 8976</strain>
    </source>
</reference>
<dbReference type="HAMAP" id="MF_01148">
    <property type="entry name" value="Lnt"/>
    <property type="match status" value="1"/>
</dbReference>
<dbReference type="GO" id="GO:0005886">
    <property type="term" value="C:plasma membrane"/>
    <property type="evidence" value="ECO:0007669"/>
    <property type="project" value="UniProtKB-SubCell"/>
</dbReference>
<keyword evidence="4 9" id="KW-0808">Transferase</keyword>
<keyword evidence="3 9" id="KW-1003">Cell membrane</keyword>
<dbReference type="InterPro" id="IPR003010">
    <property type="entry name" value="C-N_Hydrolase"/>
</dbReference>
<evidence type="ECO:0000256" key="4">
    <source>
        <dbReference type="ARBA" id="ARBA00022679"/>
    </source>
</evidence>
<evidence type="ECO:0000256" key="1">
    <source>
        <dbReference type="ARBA" id="ARBA00004651"/>
    </source>
</evidence>
<comment type="caution">
    <text evidence="11">The sequence shown here is derived from an EMBL/GenBank/DDBJ whole genome shotgun (WGS) entry which is preliminary data.</text>
</comment>
<feature type="transmembrane region" description="Helical" evidence="9">
    <location>
        <begin position="81"/>
        <end position="107"/>
    </location>
</feature>
<dbReference type="GO" id="GO:0016410">
    <property type="term" value="F:N-acyltransferase activity"/>
    <property type="evidence" value="ECO:0007669"/>
    <property type="project" value="UniProtKB-UniRule"/>
</dbReference>
<dbReference type="CDD" id="cd07571">
    <property type="entry name" value="ALP_N-acyl_transferase"/>
    <property type="match status" value="1"/>
</dbReference>
<feature type="domain" description="CN hydrolase" evidence="10">
    <location>
        <begin position="225"/>
        <end position="466"/>
    </location>
</feature>
<proteinExistence type="inferred from homology"/>